<sequence length="62" mass="6975">MNNDVDVEKNQDNESGSSPPPPPQPTKITAFNVGNNNHRMYPNHLYPIYMTIILCLFPSSSK</sequence>
<feature type="region of interest" description="Disordered" evidence="1">
    <location>
        <begin position="1"/>
        <end position="29"/>
    </location>
</feature>
<dbReference type="AlphaFoldDB" id="A0A922L1Y7"/>
<keyword evidence="3" id="KW-1185">Reference proteome</keyword>
<protein>
    <submittedName>
        <fullName evidence="2">Uncharacterized protein</fullName>
    </submittedName>
</protein>
<organism evidence="2 3">
    <name type="scientific">Dermatophagoides farinae</name>
    <name type="common">American house dust mite</name>
    <dbReference type="NCBI Taxonomy" id="6954"/>
    <lineage>
        <taxon>Eukaryota</taxon>
        <taxon>Metazoa</taxon>
        <taxon>Ecdysozoa</taxon>
        <taxon>Arthropoda</taxon>
        <taxon>Chelicerata</taxon>
        <taxon>Arachnida</taxon>
        <taxon>Acari</taxon>
        <taxon>Acariformes</taxon>
        <taxon>Sarcoptiformes</taxon>
        <taxon>Astigmata</taxon>
        <taxon>Psoroptidia</taxon>
        <taxon>Analgoidea</taxon>
        <taxon>Pyroglyphidae</taxon>
        <taxon>Dermatophagoidinae</taxon>
        <taxon>Dermatophagoides</taxon>
    </lineage>
</organism>
<reference evidence="2" key="2">
    <citation type="journal article" date="2022" name="Res Sq">
        <title>Comparative Genomics Reveals Insights into the Divergent Evolution of Astigmatic Mites and Household Pest Adaptations.</title>
        <authorList>
            <person name="Xiong Q."/>
            <person name="Wan A.T.-Y."/>
            <person name="Liu X.-Y."/>
            <person name="Fung C.S.-H."/>
            <person name="Xiao X."/>
            <person name="Malainual N."/>
            <person name="Hou J."/>
            <person name="Wang L."/>
            <person name="Wang M."/>
            <person name="Yang K."/>
            <person name="Cui Y."/>
            <person name="Leung E."/>
            <person name="Nong W."/>
            <person name="Shin S.-K."/>
            <person name="Au S."/>
            <person name="Jeong K.Y."/>
            <person name="Chew F.T."/>
            <person name="Hui J."/>
            <person name="Leung T.F."/>
            <person name="Tungtrongchitr A."/>
            <person name="Zhong N."/>
            <person name="Liu Z."/>
            <person name="Tsui S."/>
        </authorList>
    </citation>
    <scope>NUCLEOTIDE SEQUENCE</scope>
    <source>
        <strain evidence="2">Derf</strain>
        <tissue evidence="2">Whole organism</tissue>
    </source>
</reference>
<gene>
    <name evidence="2" type="ORF">DERF_013053</name>
</gene>
<comment type="caution">
    <text evidence="2">The sequence shown here is derived from an EMBL/GenBank/DDBJ whole genome shotgun (WGS) entry which is preliminary data.</text>
</comment>
<evidence type="ECO:0000313" key="2">
    <source>
        <dbReference type="EMBL" id="KAH9497040.1"/>
    </source>
</evidence>
<dbReference type="Proteomes" id="UP000790347">
    <property type="component" value="Unassembled WGS sequence"/>
</dbReference>
<proteinExistence type="predicted"/>
<reference evidence="2" key="1">
    <citation type="submission" date="2013-05" db="EMBL/GenBank/DDBJ databases">
        <authorList>
            <person name="Yim A.K.Y."/>
            <person name="Chan T.F."/>
            <person name="Ji K.M."/>
            <person name="Liu X.Y."/>
            <person name="Zhou J.W."/>
            <person name="Li R.Q."/>
            <person name="Yang K.Y."/>
            <person name="Li J."/>
            <person name="Li M."/>
            <person name="Law P.T.W."/>
            <person name="Wu Y.L."/>
            <person name="Cai Z.L."/>
            <person name="Qin H."/>
            <person name="Bao Y."/>
            <person name="Leung R.K.K."/>
            <person name="Ng P.K.S."/>
            <person name="Zou J."/>
            <person name="Zhong X.J."/>
            <person name="Ran P.X."/>
            <person name="Zhong N.S."/>
            <person name="Liu Z.G."/>
            <person name="Tsui S.K.W."/>
        </authorList>
    </citation>
    <scope>NUCLEOTIDE SEQUENCE</scope>
    <source>
        <strain evidence="2">Derf</strain>
        <tissue evidence="2">Whole organism</tissue>
    </source>
</reference>
<evidence type="ECO:0000256" key="1">
    <source>
        <dbReference type="SAM" id="MobiDB-lite"/>
    </source>
</evidence>
<evidence type="ECO:0000313" key="3">
    <source>
        <dbReference type="Proteomes" id="UP000790347"/>
    </source>
</evidence>
<name>A0A922L1Y7_DERFA</name>
<feature type="compositionally biased region" description="Basic and acidic residues" evidence="1">
    <location>
        <begin position="1"/>
        <end position="12"/>
    </location>
</feature>
<accession>A0A922L1Y7</accession>
<dbReference type="EMBL" id="ASGP02000007">
    <property type="protein sequence ID" value="KAH9497040.1"/>
    <property type="molecule type" value="Genomic_DNA"/>
</dbReference>